<dbReference type="Proteomes" id="UP000273252">
    <property type="component" value="Unassembled WGS sequence"/>
</dbReference>
<proteinExistence type="predicted"/>
<dbReference type="OrthoDB" id="5645662at2"/>
<dbReference type="InterPro" id="IPR012931">
    <property type="entry name" value="TraG_N_Proteobacteria"/>
</dbReference>
<feature type="domain" description="TraG N-terminal Proteobacteria" evidence="2">
    <location>
        <begin position="12"/>
        <end position="496"/>
    </location>
</feature>
<evidence type="ECO:0000313" key="3">
    <source>
        <dbReference type="EMBL" id="RJX68680.1"/>
    </source>
</evidence>
<keyword evidence="1" id="KW-1133">Transmembrane helix</keyword>
<comment type="caution">
    <text evidence="3">The sequence shown here is derived from an EMBL/GenBank/DDBJ whole genome shotgun (WGS) entry which is preliminary data.</text>
</comment>
<protein>
    <recommendedName>
        <fullName evidence="2">TraG N-terminal Proteobacteria domain-containing protein</fullName>
    </recommendedName>
</protein>
<evidence type="ECO:0000259" key="2">
    <source>
        <dbReference type="Pfam" id="PF07916"/>
    </source>
</evidence>
<feature type="transmembrane region" description="Helical" evidence="1">
    <location>
        <begin position="472"/>
        <end position="494"/>
    </location>
</feature>
<gene>
    <name evidence="3" type="ORF">DZ860_16940</name>
</gene>
<evidence type="ECO:0000256" key="1">
    <source>
        <dbReference type="SAM" id="Phobius"/>
    </source>
</evidence>
<feature type="transmembrane region" description="Helical" evidence="1">
    <location>
        <begin position="416"/>
        <end position="434"/>
    </location>
</feature>
<keyword evidence="1" id="KW-0472">Membrane</keyword>
<feature type="transmembrane region" description="Helical" evidence="1">
    <location>
        <begin position="390"/>
        <end position="409"/>
    </location>
</feature>
<name>A0A3A6QGV1_9VIBR</name>
<dbReference type="EMBL" id="QVMU01000019">
    <property type="protein sequence ID" value="RJX68680.1"/>
    <property type="molecule type" value="Genomic_DNA"/>
</dbReference>
<feature type="transmembrane region" description="Helical" evidence="1">
    <location>
        <begin position="31"/>
        <end position="49"/>
    </location>
</feature>
<dbReference type="Pfam" id="PF07916">
    <property type="entry name" value="TraG_N"/>
    <property type="match status" value="1"/>
</dbReference>
<accession>A0A3A6QGV1</accession>
<dbReference type="AlphaFoldDB" id="A0A3A6QGV1"/>
<evidence type="ECO:0000313" key="4">
    <source>
        <dbReference type="Proteomes" id="UP000273252"/>
    </source>
</evidence>
<reference evidence="3 4" key="1">
    <citation type="submission" date="2018-08" db="EMBL/GenBank/DDBJ databases">
        <title>Vibrio isolated from the Eastern China Marginal Seas.</title>
        <authorList>
            <person name="Li Y."/>
        </authorList>
    </citation>
    <scope>NUCLEOTIDE SEQUENCE [LARGE SCALE GENOMIC DNA]</scope>
    <source>
        <strain evidence="3 4">BEI233</strain>
    </source>
</reference>
<feature type="transmembrane region" description="Helical" evidence="1">
    <location>
        <begin position="70"/>
        <end position="88"/>
    </location>
</feature>
<keyword evidence="4" id="KW-1185">Reference proteome</keyword>
<dbReference type="RefSeq" id="WP_120033676.1">
    <property type="nucleotide sequence ID" value="NZ_QVMU01000019.1"/>
</dbReference>
<sequence>MVVNDPLSAIMTLEGWYIANKLMVILNQTNIMVFMMCIIVFQVWVEVLQEGEDEGNKGLLGLNRIETKQMLAFFVCVFSILPIIPIKVNTLVMNQELSNQCGVGISSGATNSNLSDFNGERVSVPVWWALWHSLSQGITNAAVSSIPCHYNVSNSLLQLQQTHITSEPLRDEVTAFYNQCFTRARAAMKSAAREGKIMPGDFEQANWLGGEYFLKLGNLLQATSYNFIQAERAVYTVPYQSRRDDPIQLKYGNSEIDTTAAYPYCEQWWDSVDENRFGEPAGIKWRIYNDVAKHYPEIASEVRKPNGFFARVLGQEVSEGERVDMLVERVLSVEQANGRIVRGFGYTLDKTAVHMAGQEFWNASAGFVGVQAGRVLTGPAYFVVRQAMPMLQAVLMSAVIIASPIVLTISAYNISTLMSLSLVYSGLMFLTFWWELCRSLDSKLIEGLYKLNENLNPLTGVVNYMDDTILKLVMIILYVMMPAVWFALLGFAGYRVNALGIDSALDKVNQNTQKGFDLSLNTATKFAGKSAGKKK</sequence>
<keyword evidence="1" id="KW-0812">Transmembrane</keyword>
<organism evidence="3 4">
    <name type="scientific">Vibrio sinensis</name>
    <dbReference type="NCBI Taxonomy" id="2302434"/>
    <lineage>
        <taxon>Bacteria</taxon>
        <taxon>Pseudomonadati</taxon>
        <taxon>Pseudomonadota</taxon>
        <taxon>Gammaproteobacteria</taxon>
        <taxon>Vibrionales</taxon>
        <taxon>Vibrionaceae</taxon>
        <taxon>Vibrio</taxon>
    </lineage>
</organism>